<evidence type="ECO:0000313" key="2">
    <source>
        <dbReference type="Proteomes" id="UP000238532"/>
    </source>
</evidence>
<proteinExistence type="predicted"/>
<organism evidence="1 2">
    <name type="scientific">Haemophilus influenzae</name>
    <dbReference type="NCBI Taxonomy" id="727"/>
    <lineage>
        <taxon>Bacteria</taxon>
        <taxon>Pseudomonadati</taxon>
        <taxon>Pseudomonadota</taxon>
        <taxon>Gammaproteobacteria</taxon>
        <taxon>Pasteurellales</taxon>
        <taxon>Pasteurellaceae</taxon>
        <taxon>Haemophilus</taxon>
    </lineage>
</organism>
<accession>A0A2S9RPY7</accession>
<name>A0A2S9RPY7_HAEIF</name>
<gene>
    <name evidence="1" type="ORF">BV102_00808</name>
</gene>
<protein>
    <submittedName>
        <fullName evidence="1">Uncharacterized protein</fullName>
    </submittedName>
</protein>
<dbReference type="Proteomes" id="UP000238532">
    <property type="component" value="Unassembled WGS sequence"/>
</dbReference>
<evidence type="ECO:0000313" key="1">
    <source>
        <dbReference type="EMBL" id="PRJ61290.1"/>
    </source>
</evidence>
<comment type="caution">
    <text evidence="1">The sequence shown here is derived from an EMBL/GenBank/DDBJ whole genome shotgun (WGS) entry which is preliminary data.</text>
</comment>
<dbReference type="AlphaFoldDB" id="A0A2S9RPY7"/>
<sequence>MVYKTEFDETAAELCAFQLIFLKVREILNAEQKQNQVALIEKGNALAIYKVSSQPSDQLIEHMQDDVHTKLLNVLDALFLQLTDTQVMILRDYIEEVDELSEQCLDDSEYFQAQIYDDVSIRLTMWLDLD</sequence>
<dbReference type="RefSeq" id="WP_105891947.1">
    <property type="nucleotide sequence ID" value="NZ_NEBY01000202.1"/>
</dbReference>
<reference evidence="1 2" key="1">
    <citation type="submission" date="2017-04" db="EMBL/GenBank/DDBJ databases">
        <title>Haemophilus influenzae in COPD genome sequencing project.</title>
        <authorList>
            <person name="Murphy T.F."/>
            <person name="Kong Y."/>
            <person name="Nadendla S."/>
            <person name="Tettelin H."/>
            <person name="Pettigrew M."/>
        </authorList>
    </citation>
    <scope>NUCLEOTIDE SEQUENCE [LARGE SCALE GENOMIC DNA]</scope>
    <source>
        <strain evidence="1 2">56P127H1</strain>
    </source>
</reference>
<dbReference type="EMBL" id="NEBY01000202">
    <property type="protein sequence ID" value="PRJ61290.1"/>
    <property type="molecule type" value="Genomic_DNA"/>
</dbReference>